<dbReference type="GeneID" id="19110653"/>
<protein>
    <submittedName>
        <fullName evidence="2">Uncharacterized protein</fullName>
    </submittedName>
</protein>
<keyword evidence="3" id="KW-1185">Reference proteome</keyword>
<proteinExistence type="predicted"/>
<dbReference type="eggNOG" id="ENOG502RM0Z">
    <property type="taxonomic scope" value="Eukaryota"/>
</dbReference>
<dbReference type="STRING" id="717646.M2MZE0"/>
<feature type="region of interest" description="Disordered" evidence="1">
    <location>
        <begin position="185"/>
        <end position="217"/>
    </location>
</feature>
<feature type="compositionally biased region" description="Basic and acidic residues" evidence="1">
    <location>
        <begin position="208"/>
        <end position="217"/>
    </location>
</feature>
<dbReference type="HOGENOM" id="CLU_1272076_0_0_1"/>
<dbReference type="EMBL" id="KB445563">
    <property type="protein sequence ID" value="EMC91700.1"/>
    <property type="molecule type" value="Genomic_DNA"/>
</dbReference>
<dbReference type="OrthoDB" id="5226159at2759"/>
<dbReference type="Proteomes" id="UP000011761">
    <property type="component" value="Unassembled WGS sequence"/>
</dbReference>
<organism evidence="2 3">
    <name type="scientific">Baudoinia panamericana (strain UAMH 10762)</name>
    <name type="common">Angels' share fungus</name>
    <name type="synonym">Baudoinia compniacensis (strain UAMH 10762)</name>
    <dbReference type="NCBI Taxonomy" id="717646"/>
    <lineage>
        <taxon>Eukaryota</taxon>
        <taxon>Fungi</taxon>
        <taxon>Dikarya</taxon>
        <taxon>Ascomycota</taxon>
        <taxon>Pezizomycotina</taxon>
        <taxon>Dothideomycetes</taxon>
        <taxon>Dothideomycetidae</taxon>
        <taxon>Mycosphaerellales</taxon>
        <taxon>Teratosphaeriaceae</taxon>
        <taxon>Baudoinia</taxon>
    </lineage>
</organism>
<dbReference type="OMA" id="RAGENTM"/>
<evidence type="ECO:0000313" key="3">
    <source>
        <dbReference type="Proteomes" id="UP000011761"/>
    </source>
</evidence>
<evidence type="ECO:0000256" key="1">
    <source>
        <dbReference type="SAM" id="MobiDB-lite"/>
    </source>
</evidence>
<accession>M2MZE0</accession>
<reference evidence="2 3" key="1">
    <citation type="journal article" date="2012" name="PLoS Pathog.">
        <title>Diverse lifestyles and strategies of plant pathogenesis encoded in the genomes of eighteen Dothideomycetes fungi.</title>
        <authorList>
            <person name="Ohm R.A."/>
            <person name="Feau N."/>
            <person name="Henrissat B."/>
            <person name="Schoch C.L."/>
            <person name="Horwitz B.A."/>
            <person name="Barry K.W."/>
            <person name="Condon B.J."/>
            <person name="Copeland A.C."/>
            <person name="Dhillon B."/>
            <person name="Glaser F."/>
            <person name="Hesse C.N."/>
            <person name="Kosti I."/>
            <person name="LaButti K."/>
            <person name="Lindquist E.A."/>
            <person name="Lucas S."/>
            <person name="Salamov A.A."/>
            <person name="Bradshaw R.E."/>
            <person name="Ciuffetti L."/>
            <person name="Hamelin R.C."/>
            <person name="Kema G.H.J."/>
            <person name="Lawrence C."/>
            <person name="Scott J.A."/>
            <person name="Spatafora J.W."/>
            <person name="Turgeon B.G."/>
            <person name="de Wit P.J.G.M."/>
            <person name="Zhong S."/>
            <person name="Goodwin S.B."/>
            <person name="Grigoriev I.V."/>
        </authorList>
    </citation>
    <scope>NUCLEOTIDE SEQUENCE [LARGE SCALE GENOMIC DNA]</scope>
    <source>
        <strain evidence="2 3">UAMH 10762</strain>
    </source>
</reference>
<sequence length="217" mass="23367">MGGKPFSDKMGNFFRGIVACCCSEDDEEEAKPTLQISGPTDFRREDISFPGLDPEALLQLHPIDGPPSQQWIREQARADAHRMYETLQPLRSSPSGQFATPPSSARATLPSYEQFVTPRTAPTQPARTVSGNRGSHALDRVRAHARKISNSLNKPLGYQSVGGSALTGGRNPYEMRALMDAGSRSQVDVGLGGSGKMSGESFSFRGSNEGRKVGLAV</sequence>
<dbReference type="AlphaFoldDB" id="M2MZE0"/>
<evidence type="ECO:0000313" key="2">
    <source>
        <dbReference type="EMBL" id="EMC91700.1"/>
    </source>
</evidence>
<name>M2MZE0_BAUPA</name>
<dbReference type="KEGG" id="bcom:BAUCODRAFT_27969"/>
<dbReference type="RefSeq" id="XP_007680849.1">
    <property type="nucleotide sequence ID" value="XM_007682659.1"/>
</dbReference>
<gene>
    <name evidence="2" type="ORF">BAUCODRAFT_27969</name>
</gene>